<keyword evidence="3" id="KW-0863">Zinc-finger</keyword>
<dbReference type="Gene3D" id="3.30.40.100">
    <property type="match status" value="1"/>
</dbReference>
<keyword evidence="2" id="KW-0479">Metal-binding</keyword>
<dbReference type="Proteomes" id="UP001652625">
    <property type="component" value="Chromosome 03"/>
</dbReference>
<gene>
    <name evidence="9" type="primary">LOC100198134</name>
</gene>
<dbReference type="Pfam" id="PF17942">
    <property type="entry name" value="Morc6_S5"/>
    <property type="match status" value="1"/>
</dbReference>
<evidence type="ECO:0000256" key="5">
    <source>
        <dbReference type="ARBA" id="ARBA00023054"/>
    </source>
</evidence>
<evidence type="ECO:0000256" key="4">
    <source>
        <dbReference type="ARBA" id="ARBA00022833"/>
    </source>
</evidence>
<dbReference type="RefSeq" id="XP_065649386.1">
    <property type="nucleotide sequence ID" value="XM_065793314.1"/>
</dbReference>
<accession>A0ABM4BK06</accession>
<dbReference type="InterPro" id="IPR011124">
    <property type="entry name" value="Znf_CW"/>
</dbReference>
<keyword evidence="8" id="KW-1185">Reference proteome</keyword>
<feature type="domain" description="CW-type" evidence="7">
    <location>
        <begin position="414"/>
        <end position="468"/>
    </location>
</feature>
<dbReference type="SUPFAM" id="SSF55874">
    <property type="entry name" value="ATPase domain of HSP90 chaperone/DNA topoisomerase II/histidine kinase"/>
    <property type="match status" value="1"/>
</dbReference>
<dbReference type="Gene3D" id="3.30.565.10">
    <property type="entry name" value="Histidine kinase-like ATPase, C-terminal domain"/>
    <property type="match status" value="1"/>
</dbReference>
<organism evidence="8 9">
    <name type="scientific">Hydra vulgaris</name>
    <name type="common">Hydra</name>
    <name type="synonym">Hydra attenuata</name>
    <dbReference type="NCBI Taxonomy" id="6087"/>
    <lineage>
        <taxon>Eukaryota</taxon>
        <taxon>Metazoa</taxon>
        <taxon>Cnidaria</taxon>
        <taxon>Hydrozoa</taxon>
        <taxon>Hydroidolina</taxon>
        <taxon>Anthoathecata</taxon>
        <taxon>Aplanulata</taxon>
        <taxon>Hydridae</taxon>
        <taxon>Hydra</taxon>
    </lineage>
</organism>
<name>A0ABM4BK06_HYDVU</name>
<evidence type="ECO:0000313" key="9">
    <source>
        <dbReference type="RefSeq" id="XP_065649386.1"/>
    </source>
</evidence>
<dbReference type="InterPro" id="IPR041006">
    <property type="entry name" value="Morc_S5"/>
</dbReference>
<proteinExistence type="predicted"/>
<evidence type="ECO:0000256" key="6">
    <source>
        <dbReference type="ARBA" id="ARBA00023242"/>
    </source>
</evidence>
<dbReference type="Pfam" id="PF13589">
    <property type="entry name" value="HATPase_c_3"/>
    <property type="match status" value="1"/>
</dbReference>
<dbReference type="PROSITE" id="PS51050">
    <property type="entry name" value="ZF_CW"/>
    <property type="match status" value="1"/>
</dbReference>
<reference evidence="9" key="1">
    <citation type="submission" date="2025-08" db="UniProtKB">
        <authorList>
            <consortium name="RefSeq"/>
        </authorList>
    </citation>
    <scope>IDENTIFICATION</scope>
</reference>
<dbReference type="PANTHER" id="PTHR23336:SF76">
    <property type="entry name" value="MORC S5 DOMAIN-CONTAINING PROTEIN"/>
    <property type="match status" value="1"/>
</dbReference>
<protein>
    <submittedName>
        <fullName evidence="9">MORC family CW-type zinc finger protein 3 isoform X4</fullName>
    </submittedName>
</protein>
<evidence type="ECO:0000313" key="8">
    <source>
        <dbReference type="Proteomes" id="UP001652625"/>
    </source>
</evidence>
<dbReference type="InterPro" id="IPR036890">
    <property type="entry name" value="HATPase_C_sf"/>
</dbReference>
<keyword evidence="4" id="KW-0862">Zinc</keyword>
<evidence type="ECO:0000259" key="7">
    <source>
        <dbReference type="PROSITE" id="PS51050"/>
    </source>
</evidence>
<evidence type="ECO:0000256" key="3">
    <source>
        <dbReference type="ARBA" id="ARBA00022771"/>
    </source>
</evidence>
<dbReference type="InterPro" id="IPR045261">
    <property type="entry name" value="MORC_ATPase"/>
</dbReference>
<keyword evidence="6" id="KW-0539">Nucleus</keyword>
<sequence length="729" mass="82991">MSDNNFDNQNDDDILPATIPIQTNTGLRLSALNPKYLHTNSTSHTWPFSAIAELVDNAYDPDVKASQLYIDFKYFKDELTLTFTDNGNGMDINKLYKMISFGFCEKVTIKGHMPVGHYGNGFKSGSMRLGKDALVLTKCKSSRSIAFLSQTYLEKVKADTIMVPIVSWENGSECISEKNAEICSLPAILKYSLLNSLSAIENEFTSITSTGTRIIISNLRKGKNSNTEFDLSDPTDVLIPDDDSNSAEGRYKREERQDHIPASDYSLRAYLAILYLKPKMQIFLRGQKVKTVVIQKSLSKTEIDTYKPVNKRQAKIVFGFGQNINHYGIMMYHRNRLIKPYVRVGYQLKANKAGVGVIGVIECSWLQPTHNKQDFDYTQLYRSTMAALGVKLNEYWNEKCFNNTNGLESLITENLPDELWVQCEKPDCLKWRKLPDYVKSEDLPEKWYCSMHPSPEWNKCSIPEEEENSEETVKPYQKLHKRYSTTDTVKRFQERVGGEEDFQKKNQDHELLRKKQSTQNEILQNYAPLLSKPLSNLPSSTVSSFNINQQPPKVNTTLVYPSLKNDLPIICSIASLVGSPNQKGLSIAHDVKREEKGLEVKQESFLSIGTKRMPIALSDSDDDTAPHPTKIVCKNSVDEQLKKRLFQIPEKLLEGIDEDIIEDMKSQSIESLGVTLATRSQRLRNLKKKVYNCFKALLNDFKVPNDLKDIDDKIIEEILEKIIQVSSES</sequence>
<comment type="subcellular location">
    <subcellularLocation>
        <location evidence="1">Nucleus</location>
    </subcellularLocation>
</comment>
<evidence type="ECO:0000256" key="1">
    <source>
        <dbReference type="ARBA" id="ARBA00004123"/>
    </source>
</evidence>
<dbReference type="PANTHER" id="PTHR23336">
    <property type="entry name" value="ZINC FINGER CW-TYPE COILED-COIL DOMAIN PROTEIN 3"/>
    <property type="match status" value="1"/>
</dbReference>
<dbReference type="GeneID" id="100198134"/>
<evidence type="ECO:0000256" key="2">
    <source>
        <dbReference type="ARBA" id="ARBA00022723"/>
    </source>
</evidence>
<dbReference type="Pfam" id="PF07496">
    <property type="entry name" value="zf-CW"/>
    <property type="match status" value="1"/>
</dbReference>
<keyword evidence="5" id="KW-0175">Coiled coil</keyword>